<dbReference type="RefSeq" id="XP_045956531.1">
    <property type="nucleotide sequence ID" value="XM_046105702.1"/>
</dbReference>
<sequence>MSSLLEPITIGGKLELKNRVTMASMTRNRCIDDNKPGPAHVKHYADRARDGASLIVNEGTFIDWAGCDWKWSPFMITDDHIEAWQKVTEAVHDEGGKIFFQAWHAGRCQHDKMPIMLGHKGCVLAPSAIQAEAGKYRDLPGAPGHTDNVVAIEDPQQVVQTYRHSCQLAKRAGFDGVELLAQGGYLPQQFLNSRANKRTDAYGGTMENRCRFILEVVDAISEVFDGPEFVIVKLNPTDYFNDSIVDYDEMKDVYTYLINELVARRVGIINLSRRGMDPNMGTGDFYGRYGRPSEYPLPKGYDPVLDFGRLVKYPKSPSLLMANHDYTPEEANKMVKDGTLDLVAFGRPFIYQPDVVSRIKNNIPLALNDRGSTVHYGPYNTPDENYNDWPRAAA</sequence>
<dbReference type="GO" id="GO:0010181">
    <property type="term" value="F:FMN binding"/>
    <property type="evidence" value="ECO:0007669"/>
    <property type="project" value="InterPro"/>
</dbReference>
<dbReference type="Pfam" id="PF00724">
    <property type="entry name" value="Oxidored_FMN"/>
    <property type="match status" value="1"/>
</dbReference>
<feature type="region of interest" description="Disordered" evidence="2">
    <location>
        <begin position="374"/>
        <end position="394"/>
    </location>
</feature>
<evidence type="ECO:0000256" key="2">
    <source>
        <dbReference type="SAM" id="MobiDB-lite"/>
    </source>
</evidence>
<dbReference type="InterPro" id="IPR045247">
    <property type="entry name" value="Oye-like"/>
</dbReference>
<proteinExistence type="predicted"/>
<dbReference type="PANTHER" id="PTHR22893:SF91">
    <property type="entry name" value="NADPH DEHYDROGENASE 2-RELATED"/>
    <property type="match status" value="1"/>
</dbReference>
<keyword evidence="1" id="KW-0285">Flavoprotein</keyword>
<accession>A0A9P8UHI1</accession>
<gene>
    <name evidence="4" type="ORF">BKA67DRAFT_637862</name>
</gene>
<name>A0A9P8UHI1_9PEZI</name>
<reference evidence="4" key="1">
    <citation type="journal article" date="2021" name="Nat. Commun.">
        <title>Genetic determinants of endophytism in the Arabidopsis root mycobiome.</title>
        <authorList>
            <person name="Mesny F."/>
            <person name="Miyauchi S."/>
            <person name="Thiergart T."/>
            <person name="Pickel B."/>
            <person name="Atanasova L."/>
            <person name="Karlsson M."/>
            <person name="Huettel B."/>
            <person name="Barry K.W."/>
            <person name="Haridas S."/>
            <person name="Chen C."/>
            <person name="Bauer D."/>
            <person name="Andreopoulos W."/>
            <person name="Pangilinan J."/>
            <person name="LaButti K."/>
            <person name="Riley R."/>
            <person name="Lipzen A."/>
            <person name="Clum A."/>
            <person name="Drula E."/>
            <person name="Henrissat B."/>
            <person name="Kohler A."/>
            <person name="Grigoriev I.V."/>
            <person name="Martin F.M."/>
            <person name="Hacquard S."/>
        </authorList>
    </citation>
    <scope>NUCLEOTIDE SEQUENCE</scope>
    <source>
        <strain evidence="4">MPI-SDFR-AT-0073</strain>
    </source>
</reference>
<organism evidence="4 5">
    <name type="scientific">Truncatella angustata</name>
    <dbReference type="NCBI Taxonomy" id="152316"/>
    <lineage>
        <taxon>Eukaryota</taxon>
        <taxon>Fungi</taxon>
        <taxon>Dikarya</taxon>
        <taxon>Ascomycota</taxon>
        <taxon>Pezizomycotina</taxon>
        <taxon>Sordariomycetes</taxon>
        <taxon>Xylariomycetidae</taxon>
        <taxon>Amphisphaeriales</taxon>
        <taxon>Sporocadaceae</taxon>
        <taxon>Truncatella</taxon>
    </lineage>
</organism>
<protein>
    <recommendedName>
        <fullName evidence="3">NADH:flavin oxidoreductase/NADH oxidase N-terminal domain-containing protein</fullName>
    </recommendedName>
</protein>
<dbReference type="GeneID" id="70134593"/>
<evidence type="ECO:0000256" key="1">
    <source>
        <dbReference type="ARBA" id="ARBA00022630"/>
    </source>
</evidence>
<dbReference type="InterPro" id="IPR001155">
    <property type="entry name" value="OxRdtase_FMN_N"/>
</dbReference>
<dbReference type="SUPFAM" id="SSF51395">
    <property type="entry name" value="FMN-linked oxidoreductases"/>
    <property type="match status" value="1"/>
</dbReference>
<dbReference type="OrthoDB" id="276546at2759"/>
<dbReference type="GO" id="GO:0016491">
    <property type="term" value="F:oxidoreductase activity"/>
    <property type="evidence" value="ECO:0007669"/>
    <property type="project" value="InterPro"/>
</dbReference>
<dbReference type="PANTHER" id="PTHR22893">
    <property type="entry name" value="NADH OXIDOREDUCTASE-RELATED"/>
    <property type="match status" value="1"/>
</dbReference>
<evidence type="ECO:0000313" key="5">
    <source>
        <dbReference type="Proteomes" id="UP000758603"/>
    </source>
</evidence>
<dbReference type="AlphaFoldDB" id="A0A9P8UHI1"/>
<dbReference type="Gene3D" id="3.20.20.70">
    <property type="entry name" value="Aldolase class I"/>
    <property type="match status" value="1"/>
</dbReference>
<dbReference type="EMBL" id="JAGPXC010000006">
    <property type="protein sequence ID" value="KAH6652253.1"/>
    <property type="molecule type" value="Genomic_DNA"/>
</dbReference>
<comment type="caution">
    <text evidence="4">The sequence shown here is derived from an EMBL/GenBank/DDBJ whole genome shotgun (WGS) entry which is preliminary data.</text>
</comment>
<dbReference type="Proteomes" id="UP000758603">
    <property type="component" value="Unassembled WGS sequence"/>
</dbReference>
<keyword evidence="5" id="KW-1185">Reference proteome</keyword>
<feature type="domain" description="NADH:flavin oxidoreductase/NADH oxidase N-terminal" evidence="3">
    <location>
        <begin position="4"/>
        <end position="365"/>
    </location>
</feature>
<evidence type="ECO:0000313" key="4">
    <source>
        <dbReference type="EMBL" id="KAH6652253.1"/>
    </source>
</evidence>
<evidence type="ECO:0000259" key="3">
    <source>
        <dbReference type="Pfam" id="PF00724"/>
    </source>
</evidence>
<dbReference type="InterPro" id="IPR013785">
    <property type="entry name" value="Aldolase_TIM"/>
</dbReference>